<evidence type="ECO:0000256" key="3">
    <source>
        <dbReference type="ARBA" id="ARBA00022597"/>
    </source>
</evidence>
<evidence type="ECO:0000256" key="4">
    <source>
        <dbReference type="ARBA" id="ARBA00022737"/>
    </source>
</evidence>
<dbReference type="Gene3D" id="3.40.50.300">
    <property type="entry name" value="P-loop containing nucleotide triphosphate hydrolases"/>
    <property type="match status" value="2"/>
</dbReference>
<evidence type="ECO:0000256" key="6">
    <source>
        <dbReference type="ARBA" id="ARBA00022840"/>
    </source>
</evidence>
<comment type="caution">
    <text evidence="8">The sequence shown here is derived from an EMBL/GenBank/DDBJ whole genome shotgun (WGS) entry which is preliminary data.</text>
</comment>
<feature type="domain" description="ABC transporter" evidence="7">
    <location>
        <begin position="8"/>
        <end position="248"/>
    </location>
</feature>
<evidence type="ECO:0000256" key="2">
    <source>
        <dbReference type="ARBA" id="ARBA00022448"/>
    </source>
</evidence>
<sequence>MATTIPRLGMHGIGKSFGNVPVLADVDLTVDPGEVVALLGSNGAGKSTLMKILTGLYNRDAGSIRIDGEEVVFGSPSEAVAAGVKLLPQEISVMPDMTVAENIFLGDMPIRRRFGLNQVDGDAMRRRSRELLDQLGFPSIAPDELVKNLPVAEQRIVEIARALAGKARILVMDEPTAALTEQEAKMIFKIIRRLQASQVSVIYISHYLNEVFEISDRIVVLRDGRNAGNFATARTSRADVLAAMLGNTVDDLYDVGASIAAGEEILHVDRLSIPGKIEEVGFTVRQGEILGIFGLVGSGVEVLGRALYGALGPVKGSEVRLGGQVYRPRSARAGKLAGIGFVAAERKKEGIIADLTVRENIALSFQERFERGLFVSQSDESRHAKRWIEDLGIRTRGPEQTLRTLSGGNQQKVCIARWLVEGVKLLILEEPTRGVDVGARREIYGKLRELANRGYAVLILSSDVEEVAGVSDRSLVLDRGRIVGQFTRGAKPAELMAATGNDPAFSAA</sequence>
<dbReference type="InterPro" id="IPR003439">
    <property type="entry name" value="ABC_transporter-like_ATP-bd"/>
</dbReference>
<keyword evidence="2" id="KW-0813">Transport</keyword>
<evidence type="ECO:0000259" key="7">
    <source>
        <dbReference type="PROSITE" id="PS50893"/>
    </source>
</evidence>
<dbReference type="InterPro" id="IPR027417">
    <property type="entry name" value="P-loop_NTPase"/>
</dbReference>
<dbReference type="PROSITE" id="PS50893">
    <property type="entry name" value="ABC_TRANSPORTER_2"/>
    <property type="match status" value="2"/>
</dbReference>
<evidence type="ECO:0000313" key="8">
    <source>
        <dbReference type="EMBL" id="MDQ0438629.1"/>
    </source>
</evidence>
<keyword evidence="6 8" id="KW-0067">ATP-binding</keyword>
<dbReference type="PANTHER" id="PTHR43790">
    <property type="entry name" value="CARBOHYDRATE TRANSPORT ATP-BINDING PROTEIN MG119-RELATED"/>
    <property type="match status" value="1"/>
</dbReference>
<dbReference type="CDD" id="cd03215">
    <property type="entry name" value="ABC_Carb_Monos_II"/>
    <property type="match status" value="1"/>
</dbReference>
<dbReference type="CDD" id="cd03216">
    <property type="entry name" value="ABC_Carb_Monos_I"/>
    <property type="match status" value="1"/>
</dbReference>
<keyword evidence="9" id="KW-1185">Reference proteome</keyword>
<dbReference type="InterPro" id="IPR003593">
    <property type="entry name" value="AAA+_ATPase"/>
</dbReference>
<evidence type="ECO:0000256" key="1">
    <source>
        <dbReference type="ARBA" id="ARBA00005417"/>
    </source>
</evidence>
<dbReference type="PANTHER" id="PTHR43790:SF9">
    <property type="entry name" value="GALACTOFURANOSE TRANSPORTER ATP-BINDING PROTEIN YTFR"/>
    <property type="match status" value="1"/>
</dbReference>
<comment type="similarity">
    <text evidence="1">Belongs to the ABC transporter superfamily.</text>
</comment>
<proteinExistence type="inferred from homology"/>
<dbReference type="GO" id="GO:0005524">
    <property type="term" value="F:ATP binding"/>
    <property type="evidence" value="ECO:0007669"/>
    <property type="project" value="UniProtKB-KW"/>
</dbReference>
<dbReference type="EMBL" id="JAUSVO010000004">
    <property type="protein sequence ID" value="MDQ0438629.1"/>
    <property type="molecule type" value="Genomic_DNA"/>
</dbReference>
<evidence type="ECO:0000256" key="5">
    <source>
        <dbReference type="ARBA" id="ARBA00022741"/>
    </source>
</evidence>
<keyword evidence="3" id="KW-0762">Sugar transport</keyword>
<name>A0ABU0HAU3_9HYPH</name>
<dbReference type="RefSeq" id="WP_266349533.1">
    <property type="nucleotide sequence ID" value="NZ_JAPKNG010000004.1"/>
</dbReference>
<dbReference type="Pfam" id="PF00005">
    <property type="entry name" value="ABC_tran"/>
    <property type="match status" value="2"/>
</dbReference>
<dbReference type="SMART" id="SM00382">
    <property type="entry name" value="AAA"/>
    <property type="match status" value="2"/>
</dbReference>
<dbReference type="Proteomes" id="UP001241603">
    <property type="component" value="Unassembled WGS sequence"/>
</dbReference>
<feature type="domain" description="ABC transporter" evidence="7">
    <location>
        <begin position="260"/>
        <end position="508"/>
    </location>
</feature>
<organism evidence="8 9">
    <name type="scientific">Kaistia dalseonensis</name>
    <dbReference type="NCBI Taxonomy" id="410840"/>
    <lineage>
        <taxon>Bacteria</taxon>
        <taxon>Pseudomonadati</taxon>
        <taxon>Pseudomonadota</taxon>
        <taxon>Alphaproteobacteria</taxon>
        <taxon>Hyphomicrobiales</taxon>
        <taxon>Kaistiaceae</taxon>
        <taxon>Kaistia</taxon>
    </lineage>
</organism>
<dbReference type="InterPro" id="IPR017871">
    <property type="entry name" value="ABC_transporter-like_CS"/>
</dbReference>
<accession>A0ABU0HAU3</accession>
<evidence type="ECO:0000313" key="9">
    <source>
        <dbReference type="Proteomes" id="UP001241603"/>
    </source>
</evidence>
<gene>
    <name evidence="8" type="ORF">QO014_003024</name>
</gene>
<reference evidence="8 9" key="1">
    <citation type="submission" date="2023-07" db="EMBL/GenBank/DDBJ databases">
        <title>Genomic Encyclopedia of Type Strains, Phase IV (KMG-IV): sequencing the most valuable type-strain genomes for metagenomic binning, comparative biology and taxonomic classification.</title>
        <authorList>
            <person name="Goeker M."/>
        </authorList>
    </citation>
    <scope>NUCLEOTIDE SEQUENCE [LARGE SCALE GENOMIC DNA]</scope>
    <source>
        <strain evidence="8 9">B6-8</strain>
    </source>
</reference>
<dbReference type="SUPFAM" id="SSF52540">
    <property type="entry name" value="P-loop containing nucleoside triphosphate hydrolases"/>
    <property type="match status" value="2"/>
</dbReference>
<protein>
    <submittedName>
        <fullName evidence="8">Ribose transport system ATP-binding protein</fullName>
    </submittedName>
</protein>
<dbReference type="PROSITE" id="PS00211">
    <property type="entry name" value="ABC_TRANSPORTER_1"/>
    <property type="match status" value="1"/>
</dbReference>
<dbReference type="InterPro" id="IPR050107">
    <property type="entry name" value="ABC_carbohydrate_import_ATPase"/>
</dbReference>
<keyword evidence="5" id="KW-0547">Nucleotide-binding</keyword>
<keyword evidence="4" id="KW-0677">Repeat</keyword>